<dbReference type="Proteomes" id="UP000292307">
    <property type="component" value="Chromosome"/>
</dbReference>
<reference evidence="6" key="1">
    <citation type="journal article" date="2014" name="Int. J. Syst. Evol. Microbiol.">
        <title>Complete genome sequence of Corynebacterium casei LMG S-19264T (=DSM 44701T), isolated from a smear-ripened cheese.</title>
        <authorList>
            <consortium name="US DOE Joint Genome Institute (JGI-PGF)"/>
            <person name="Walter F."/>
            <person name="Albersmeier A."/>
            <person name="Kalinowski J."/>
            <person name="Ruckert C."/>
        </authorList>
    </citation>
    <scope>NUCLEOTIDE SEQUENCE</scope>
    <source>
        <strain evidence="6">KCTC 12343</strain>
    </source>
</reference>
<organism evidence="6 9">
    <name type="scientific">Pseudoduganella albidiflava</name>
    <dbReference type="NCBI Taxonomy" id="321983"/>
    <lineage>
        <taxon>Bacteria</taxon>
        <taxon>Pseudomonadati</taxon>
        <taxon>Pseudomonadota</taxon>
        <taxon>Betaproteobacteria</taxon>
        <taxon>Burkholderiales</taxon>
        <taxon>Oxalobacteraceae</taxon>
        <taxon>Telluria group</taxon>
        <taxon>Pseudoduganella</taxon>
    </lineage>
</organism>
<evidence type="ECO:0000256" key="3">
    <source>
        <dbReference type="ARBA" id="ARBA00023163"/>
    </source>
</evidence>
<dbReference type="AlphaFoldDB" id="A0A411X0E6"/>
<sequence length="331" mass="35918">MADPLAEVVSLLQLAPRYAKVVDAAGTWRVQRTETGQASFCVILDGSCRLTVGDSEPLLLSPGDFVLIPATYEFGMSSLVPPPHRHAVMLPVQLGPGEFRLGEQHGPPEVRYIVGYCEFGSPDAALLVSLLPKFIHVCGERRLATLAELLREESLARRPAREVIMTRLLEVLLIEALRSAQGTMASPGLLRGLADARLAVALRLIHATPARAWTVAALAQEAALSRSGFFERFNQAVGVAPMEYVLTWRMALAKDLLRRSDCRIAQVAEQVGYSSASTFNVAFTRHAGITPARYARQSGQPAAPVRSGSSHPVETLSHPDPSSHRHAHVVE</sequence>
<evidence type="ECO:0000313" key="8">
    <source>
        <dbReference type="Proteomes" id="UP000292307"/>
    </source>
</evidence>
<evidence type="ECO:0000256" key="4">
    <source>
        <dbReference type="SAM" id="MobiDB-lite"/>
    </source>
</evidence>
<dbReference type="InterPro" id="IPR020449">
    <property type="entry name" value="Tscrpt_reg_AraC-type_HTH"/>
</dbReference>
<name>A0A411X0E6_9BURK</name>
<dbReference type="InterPro" id="IPR011051">
    <property type="entry name" value="RmlC_Cupin_sf"/>
</dbReference>
<dbReference type="PANTHER" id="PTHR46796">
    <property type="entry name" value="HTH-TYPE TRANSCRIPTIONAL ACTIVATOR RHAS-RELATED"/>
    <property type="match status" value="1"/>
</dbReference>
<dbReference type="Proteomes" id="UP000628442">
    <property type="component" value="Unassembled WGS sequence"/>
</dbReference>
<dbReference type="PROSITE" id="PS01124">
    <property type="entry name" value="HTH_ARAC_FAMILY_2"/>
    <property type="match status" value="1"/>
</dbReference>
<evidence type="ECO:0000256" key="2">
    <source>
        <dbReference type="ARBA" id="ARBA00023125"/>
    </source>
</evidence>
<dbReference type="PANTHER" id="PTHR46796:SF7">
    <property type="entry name" value="ARAC FAMILY TRANSCRIPTIONAL REGULATOR"/>
    <property type="match status" value="1"/>
</dbReference>
<dbReference type="InterPro" id="IPR050204">
    <property type="entry name" value="AraC_XylS_family_regulators"/>
</dbReference>
<evidence type="ECO:0000313" key="7">
    <source>
        <dbReference type="EMBL" id="QBI02419.1"/>
    </source>
</evidence>
<keyword evidence="2" id="KW-0238">DNA-binding</keyword>
<dbReference type="SUPFAM" id="SSF46689">
    <property type="entry name" value="Homeodomain-like"/>
    <property type="match status" value="2"/>
</dbReference>
<dbReference type="Pfam" id="PF12833">
    <property type="entry name" value="HTH_18"/>
    <property type="match status" value="1"/>
</dbReference>
<dbReference type="SMART" id="SM00342">
    <property type="entry name" value="HTH_ARAC"/>
    <property type="match status" value="1"/>
</dbReference>
<dbReference type="PRINTS" id="PR00032">
    <property type="entry name" value="HTHARAC"/>
</dbReference>
<dbReference type="Gene3D" id="2.60.120.10">
    <property type="entry name" value="Jelly Rolls"/>
    <property type="match status" value="1"/>
</dbReference>
<feature type="region of interest" description="Disordered" evidence="4">
    <location>
        <begin position="293"/>
        <end position="331"/>
    </location>
</feature>
<keyword evidence="1" id="KW-0805">Transcription regulation</keyword>
<keyword evidence="8" id="KW-1185">Reference proteome</keyword>
<dbReference type="GO" id="GO:0003700">
    <property type="term" value="F:DNA-binding transcription factor activity"/>
    <property type="evidence" value="ECO:0007669"/>
    <property type="project" value="InterPro"/>
</dbReference>
<dbReference type="SUPFAM" id="SSF51182">
    <property type="entry name" value="RmlC-like cupins"/>
    <property type="match status" value="1"/>
</dbReference>
<reference evidence="6" key="3">
    <citation type="submission" date="2022-12" db="EMBL/GenBank/DDBJ databases">
        <authorList>
            <person name="Sun Q."/>
            <person name="Kim S."/>
        </authorList>
    </citation>
    <scope>NUCLEOTIDE SEQUENCE</scope>
    <source>
        <strain evidence="6">KCTC 12343</strain>
    </source>
</reference>
<evidence type="ECO:0000313" key="6">
    <source>
        <dbReference type="EMBL" id="GGY42998.1"/>
    </source>
</evidence>
<dbReference type="OrthoDB" id="9789899at2"/>
<evidence type="ECO:0000259" key="5">
    <source>
        <dbReference type="PROSITE" id="PS01124"/>
    </source>
</evidence>
<dbReference type="RefSeq" id="WP_131146533.1">
    <property type="nucleotide sequence ID" value="NZ_BMWV01000005.1"/>
</dbReference>
<dbReference type="InterPro" id="IPR032783">
    <property type="entry name" value="AraC_lig"/>
</dbReference>
<keyword evidence="3" id="KW-0804">Transcription</keyword>
<gene>
    <name evidence="7" type="ORF">EYF70_17385</name>
    <name evidence="6" type="ORF">GCM10007387_26280</name>
</gene>
<dbReference type="EMBL" id="BMWV01000005">
    <property type="protein sequence ID" value="GGY42998.1"/>
    <property type="molecule type" value="Genomic_DNA"/>
</dbReference>
<dbReference type="InterPro" id="IPR018060">
    <property type="entry name" value="HTH_AraC"/>
</dbReference>
<dbReference type="EMBL" id="CP036401">
    <property type="protein sequence ID" value="QBI02419.1"/>
    <property type="molecule type" value="Genomic_DNA"/>
</dbReference>
<evidence type="ECO:0000313" key="9">
    <source>
        <dbReference type="Proteomes" id="UP000628442"/>
    </source>
</evidence>
<evidence type="ECO:0000256" key="1">
    <source>
        <dbReference type="ARBA" id="ARBA00023015"/>
    </source>
</evidence>
<dbReference type="InterPro" id="IPR009057">
    <property type="entry name" value="Homeodomain-like_sf"/>
</dbReference>
<dbReference type="InterPro" id="IPR014710">
    <property type="entry name" value="RmlC-like_jellyroll"/>
</dbReference>
<dbReference type="Pfam" id="PF12852">
    <property type="entry name" value="Cupin_6"/>
    <property type="match status" value="1"/>
</dbReference>
<protein>
    <submittedName>
        <fullName evidence="6 7">Transcriptional regulator</fullName>
    </submittedName>
</protein>
<accession>A0A411X0E6</accession>
<feature type="domain" description="HTH araC/xylS-type" evidence="5">
    <location>
        <begin position="199"/>
        <end position="297"/>
    </location>
</feature>
<dbReference type="InterPro" id="IPR018062">
    <property type="entry name" value="HTH_AraC-typ_CS"/>
</dbReference>
<dbReference type="PROSITE" id="PS00041">
    <property type="entry name" value="HTH_ARAC_FAMILY_1"/>
    <property type="match status" value="1"/>
</dbReference>
<reference evidence="7 8" key="2">
    <citation type="submission" date="2019-02" db="EMBL/GenBank/DDBJ databases">
        <title>Draft Genome Sequences of Six Type Strains of the Genus Massilia.</title>
        <authorList>
            <person name="Miess H."/>
            <person name="Frediansyhah A."/>
            <person name="Gross H."/>
        </authorList>
    </citation>
    <scope>NUCLEOTIDE SEQUENCE [LARGE SCALE GENOMIC DNA]</scope>
    <source>
        <strain evidence="7 8">DSM 17472</strain>
    </source>
</reference>
<dbReference type="Gene3D" id="1.10.10.60">
    <property type="entry name" value="Homeodomain-like"/>
    <property type="match status" value="2"/>
</dbReference>
<dbReference type="GO" id="GO:0043565">
    <property type="term" value="F:sequence-specific DNA binding"/>
    <property type="evidence" value="ECO:0007669"/>
    <property type="project" value="InterPro"/>
</dbReference>
<proteinExistence type="predicted"/>